<organism evidence="1">
    <name type="scientific">Tanacetum cinerariifolium</name>
    <name type="common">Dalmatian daisy</name>
    <name type="synonym">Chrysanthemum cinerariifolium</name>
    <dbReference type="NCBI Taxonomy" id="118510"/>
    <lineage>
        <taxon>Eukaryota</taxon>
        <taxon>Viridiplantae</taxon>
        <taxon>Streptophyta</taxon>
        <taxon>Embryophyta</taxon>
        <taxon>Tracheophyta</taxon>
        <taxon>Spermatophyta</taxon>
        <taxon>Magnoliopsida</taxon>
        <taxon>eudicotyledons</taxon>
        <taxon>Gunneridae</taxon>
        <taxon>Pentapetalae</taxon>
        <taxon>asterids</taxon>
        <taxon>campanulids</taxon>
        <taxon>Asterales</taxon>
        <taxon>Asteraceae</taxon>
        <taxon>Asteroideae</taxon>
        <taxon>Anthemideae</taxon>
        <taxon>Anthemidinae</taxon>
        <taxon>Tanacetum</taxon>
    </lineage>
</organism>
<accession>A0A699X270</accession>
<comment type="caution">
    <text evidence="1">The sequence shown here is derived from an EMBL/GenBank/DDBJ whole genome shotgun (WGS) entry which is preliminary data.</text>
</comment>
<name>A0A699X270_TANCI</name>
<dbReference type="AlphaFoldDB" id="A0A699X270"/>
<gene>
    <name evidence="1" type="ORF">Tci_925844</name>
</gene>
<dbReference type="EMBL" id="BKCJ011799553">
    <property type="protein sequence ID" value="GFD53875.1"/>
    <property type="molecule type" value="Genomic_DNA"/>
</dbReference>
<protein>
    <submittedName>
        <fullName evidence="1">Uncharacterized protein</fullName>
    </submittedName>
</protein>
<sequence>MLGEARGQRAGEAIPEQRIGRRRRCGLVDDLRQRHRPAGLLAGAAQHAERYRRAIAGGEEQLCLALA</sequence>
<feature type="non-terminal residue" evidence="1">
    <location>
        <position position="67"/>
    </location>
</feature>
<proteinExistence type="predicted"/>
<reference evidence="1" key="1">
    <citation type="journal article" date="2019" name="Sci. Rep.">
        <title>Draft genome of Tanacetum cinerariifolium, the natural source of mosquito coil.</title>
        <authorList>
            <person name="Yamashiro T."/>
            <person name="Shiraishi A."/>
            <person name="Satake H."/>
            <person name="Nakayama K."/>
        </authorList>
    </citation>
    <scope>NUCLEOTIDE SEQUENCE</scope>
</reference>
<evidence type="ECO:0000313" key="1">
    <source>
        <dbReference type="EMBL" id="GFD53875.1"/>
    </source>
</evidence>